<dbReference type="PANTHER" id="PTHR47636">
    <property type="entry name" value="TRANSCRIPTIONAL REGULATORY PROTEIN RCO1"/>
    <property type="match status" value="1"/>
</dbReference>
<dbReference type="PROSITE" id="PS50016">
    <property type="entry name" value="ZF_PHD_2"/>
    <property type="match status" value="1"/>
</dbReference>
<keyword evidence="2 4" id="KW-0863">Zinc-finger</keyword>
<dbReference type="GO" id="GO:0032221">
    <property type="term" value="C:Rpd3S complex"/>
    <property type="evidence" value="ECO:0007669"/>
    <property type="project" value="TreeGrafter"/>
</dbReference>
<accession>A0A0C7N616</accession>
<dbReference type="Gene3D" id="3.30.40.10">
    <property type="entry name" value="Zinc/RING finger domain, C3HC4 (zinc finger)"/>
    <property type="match status" value="2"/>
</dbReference>
<dbReference type="InterPro" id="IPR019787">
    <property type="entry name" value="Znf_PHD-finger"/>
</dbReference>
<dbReference type="SMART" id="SM00249">
    <property type="entry name" value="PHD"/>
    <property type="match status" value="2"/>
</dbReference>
<name>A0A0C7N616_9SACH</name>
<dbReference type="InterPro" id="IPR001965">
    <property type="entry name" value="Znf_PHD"/>
</dbReference>
<evidence type="ECO:0000256" key="2">
    <source>
        <dbReference type="ARBA" id="ARBA00022771"/>
    </source>
</evidence>
<dbReference type="InterPro" id="IPR013083">
    <property type="entry name" value="Znf_RING/FYVE/PHD"/>
</dbReference>
<dbReference type="InterPro" id="IPR019786">
    <property type="entry name" value="Zinc_finger_PHD-type_CS"/>
</dbReference>
<evidence type="ECO:0000256" key="1">
    <source>
        <dbReference type="ARBA" id="ARBA00022723"/>
    </source>
</evidence>
<proteinExistence type="predicted"/>
<dbReference type="RefSeq" id="XP_022627099.1">
    <property type="nucleotide sequence ID" value="XM_022773588.1"/>
</dbReference>
<evidence type="ECO:0000256" key="5">
    <source>
        <dbReference type="SAM" id="MobiDB-lite"/>
    </source>
</evidence>
<evidence type="ECO:0000313" key="8">
    <source>
        <dbReference type="Proteomes" id="UP000054304"/>
    </source>
</evidence>
<reference evidence="7 8" key="1">
    <citation type="submission" date="2014-12" db="EMBL/GenBank/DDBJ databases">
        <authorList>
            <person name="Neuveglise Cecile"/>
        </authorList>
    </citation>
    <scope>NUCLEOTIDE SEQUENCE [LARGE SCALE GENOMIC DNA]</scope>
    <source>
        <strain evidence="7 8">CBS 12615</strain>
    </source>
</reference>
<feature type="domain" description="PHD-type" evidence="6">
    <location>
        <begin position="259"/>
        <end position="308"/>
    </location>
</feature>
<protein>
    <submittedName>
        <fullName evidence="7">LALA0S02e01288g1_1</fullName>
    </submittedName>
</protein>
<dbReference type="GeneID" id="34684269"/>
<dbReference type="CDD" id="cd15535">
    <property type="entry name" value="PHD1_Rco1"/>
    <property type="match status" value="1"/>
</dbReference>
<dbReference type="Pfam" id="PF00628">
    <property type="entry name" value="PHD"/>
    <property type="match status" value="1"/>
</dbReference>
<dbReference type="InterPro" id="IPR011011">
    <property type="entry name" value="Znf_FYVE_PHD"/>
</dbReference>
<keyword evidence="8" id="KW-1185">Reference proteome</keyword>
<dbReference type="GO" id="GO:0006357">
    <property type="term" value="P:regulation of transcription by RNA polymerase II"/>
    <property type="evidence" value="ECO:0007669"/>
    <property type="project" value="TreeGrafter"/>
</dbReference>
<keyword evidence="3" id="KW-0862">Zinc</keyword>
<dbReference type="STRING" id="1245769.A0A0C7N616"/>
<dbReference type="HOGENOM" id="CLU_016350_0_0_1"/>
<dbReference type="OrthoDB" id="5876363at2759"/>
<sequence length="652" mass="73226">MNSSTDQSPAPASRASSASSRNADSSVVGGYRRARRSMTLNVDYNLKKRRIIPADDSLSASRQELKSNSDYNGNSILPSPSNEELAEPKDVIVHDPDGQVSFNEPESHDPINGMTGLPLGMGPPEKVKKESFWSYKKNGGNGTNGVVSSGSSAGSSSQTASILESSIYENQLETSKSDEITQPSFLRTNAIPKDIHRTKRKYRKKTDLTNHRSKHFPLHTKIKASANKENKLFGQNSITNQKAIAPPVVSFPSATVENDDFCYSCRQPGIFLCCDTCPKSFHFMCCNPPLDPDNLPEGDWSCAECQFKMRCPNKSAAHKLEKEYLSALEANDGISLFGKLLFKVEFTNPRQFQLAVPIRETFADVKTGSHGEYTDGSMQEPLNEKQILNACYGQSLTKMDQYNPDQHIDPDSGELLVCFKCRETKMGTIDHPENERLITRCDFCRTPWHLDCIRDIPRSSFKNLGSKWMCPLHADPLIPKQKRRLARHQKSYTPSSTLNIPNNGDIDILPDELSFPMSKETLNDGKINRELAVLKIPEYSIKLKFVDKVYKAKMAVMERQFHEQKLLLDSALDTVTKTGLANSKIGPFLYFTLHNNRPLQKMWDFKELCDEADKEAQVSQLRSGEISELLALRAILESKSKKEVIEFFGMNK</sequence>
<organism evidence="7 8">
    <name type="scientific">Lachancea lanzarotensis</name>
    <dbReference type="NCBI Taxonomy" id="1245769"/>
    <lineage>
        <taxon>Eukaryota</taxon>
        <taxon>Fungi</taxon>
        <taxon>Dikarya</taxon>
        <taxon>Ascomycota</taxon>
        <taxon>Saccharomycotina</taxon>
        <taxon>Saccharomycetes</taxon>
        <taxon>Saccharomycetales</taxon>
        <taxon>Saccharomycetaceae</taxon>
        <taxon>Lachancea</taxon>
    </lineage>
</organism>
<evidence type="ECO:0000256" key="3">
    <source>
        <dbReference type="ARBA" id="ARBA00022833"/>
    </source>
</evidence>
<evidence type="ECO:0000259" key="6">
    <source>
        <dbReference type="PROSITE" id="PS50016"/>
    </source>
</evidence>
<dbReference type="Proteomes" id="UP000054304">
    <property type="component" value="Unassembled WGS sequence"/>
</dbReference>
<dbReference type="SUPFAM" id="SSF57903">
    <property type="entry name" value="FYVE/PHD zinc finger"/>
    <property type="match status" value="2"/>
</dbReference>
<evidence type="ECO:0000313" key="7">
    <source>
        <dbReference type="EMBL" id="CEP60860.1"/>
    </source>
</evidence>
<gene>
    <name evidence="7" type="ORF">LALA0_S02e01288g</name>
</gene>
<keyword evidence="1" id="KW-0479">Metal-binding</keyword>
<dbReference type="PANTHER" id="PTHR47636:SF1">
    <property type="entry name" value="TRANSCRIPTIONAL REGULATORY PROTEIN RCO1"/>
    <property type="match status" value="1"/>
</dbReference>
<feature type="region of interest" description="Disordered" evidence="5">
    <location>
        <begin position="1"/>
        <end position="34"/>
    </location>
</feature>
<dbReference type="EMBL" id="LN736361">
    <property type="protein sequence ID" value="CEP60860.1"/>
    <property type="molecule type" value="Genomic_DNA"/>
</dbReference>
<dbReference type="PROSITE" id="PS01359">
    <property type="entry name" value="ZF_PHD_1"/>
    <property type="match status" value="1"/>
</dbReference>
<dbReference type="InterPro" id="IPR052819">
    <property type="entry name" value="Chromatin_regulatory_protein"/>
</dbReference>
<evidence type="ECO:0000256" key="4">
    <source>
        <dbReference type="PROSITE-ProRule" id="PRU00146"/>
    </source>
</evidence>
<dbReference type="AlphaFoldDB" id="A0A0C7N616"/>
<feature type="compositionally biased region" description="Low complexity" evidence="5">
    <location>
        <begin position="8"/>
        <end position="26"/>
    </location>
</feature>
<dbReference type="GO" id="GO:0008270">
    <property type="term" value="F:zinc ion binding"/>
    <property type="evidence" value="ECO:0007669"/>
    <property type="project" value="UniProtKB-KW"/>
</dbReference>